<keyword evidence="9" id="KW-1185">Reference proteome</keyword>
<dbReference type="GO" id="GO:0005737">
    <property type="term" value="C:cytoplasm"/>
    <property type="evidence" value="ECO:0007669"/>
    <property type="project" value="TreeGrafter"/>
</dbReference>
<dbReference type="Pfam" id="PF00168">
    <property type="entry name" value="C2"/>
    <property type="match status" value="1"/>
</dbReference>
<evidence type="ECO:0000313" key="8">
    <source>
        <dbReference type="EMBL" id="CAD7659919.1"/>
    </source>
</evidence>
<dbReference type="InterPro" id="IPR035892">
    <property type="entry name" value="C2_domain_sf"/>
</dbReference>
<evidence type="ECO:0008006" key="10">
    <source>
        <dbReference type="Google" id="ProtNLM"/>
    </source>
</evidence>
<dbReference type="InterPro" id="IPR041799">
    <property type="entry name" value="TOLIP_CUE"/>
</dbReference>
<dbReference type="SMART" id="SM00546">
    <property type="entry name" value="CUE"/>
    <property type="match status" value="2"/>
</dbReference>
<sequence>RLVRNTNVLIGRLPENFLRFSSDETNGESDGGQTERQIQCDEEVAMALQQQQYHRWGASPQNIRGRLDVTIAEARLVKNYGVTRMDPYVRLRIGHHVYETRTCYNGAKNPKWNKVFHCYLPQGVDSFHIEIYDECSFTIDEMIAWVLYKIPESTITSGQTVEEWVDLNGKQGDGKEGQICIVTSFTPLNKTALQNTGYPVAAAPMVPVIMPNQYGVVYGTNPALPQVYVQPGPPPTGAQPQTQPIVISEEDVKQVSEMFPNVEIDVIKAIMETQRGNKDRTINSPTGAQPQTQPIVISEEDVKQVSEMFPNVEIDVIKAIMETQRGNKDRTINSLLQMTSENN</sequence>
<dbReference type="GO" id="GO:0031624">
    <property type="term" value="F:ubiquitin conjugating enzyme binding"/>
    <property type="evidence" value="ECO:0007669"/>
    <property type="project" value="TreeGrafter"/>
</dbReference>
<dbReference type="FunFam" id="1.10.8.10:FF:000036">
    <property type="entry name" value="Toll-interacting protein-like Protein"/>
    <property type="match status" value="1"/>
</dbReference>
<dbReference type="InterPro" id="IPR000008">
    <property type="entry name" value="C2_dom"/>
</dbReference>
<dbReference type="GO" id="GO:0006914">
    <property type="term" value="P:autophagy"/>
    <property type="evidence" value="ECO:0007669"/>
    <property type="project" value="UniProtKB-KW"/>
</dbReference>
<evidence type="ECO:0000259" key="7">
    <source>
        <dbReference type="PROSITE" id="PS51140"/>
    </source>
</evidence>
<feature type="domain" description="CUE" evidence="7">
    <location>
        <begin position="247"/>
        <end position="289"/>
    </location>
</feature>
<proteinExistence type="inferred from homology"/>
<dbReference type="PROSITE" id="PS51140">
    <property type="entry name" value="CUE"/>
    <property type="match status" value="2"/>
</dbReference>
<keyword evidence="3" id="KW-0391">Immunity</keyword>
<dbReference type="SUPFAM" id="SSF49562">
    <property type="entry name" value="C2 domain (Calcium/lipid-binding domain, CaLB)"/>
    <property type="match status" value="1"/>
</dbReference>
<feature type="domain" description="C2" evidence="6">
    <location>
        <begin position="40"/>
        <end position="165"/>
    </location>
</feature>
<comment type="similarity">
    <text evidence="1">Belongs to the tollip family.</text>
</comment>
<dbReference type="Gene3D" id="1.10.8.10">
    <property type="entry name" value="DNA helicase RuvA subunit, C-terminal domain"/>
    <property type="match status" value="2"/>
</dbReference>
<dbReference type="Proteomes" id="UP000728032">
    <property type="component" value="Unassembled WGS sequence"/>
</dbReference>
<gene>
    <name evidence="8" type="ORF">ONB1V03_LOCUS16490</name>
</gene>
<dbReference type="SMART" id="SM00239">
    <property type="entry name" value="C2"/>
    <property type="match status" value="1"/>
</dbReference>
<evidence type="ECO:0000256" key="2">
    <source>
        <dbReference type="ARBA" id="ARBA00022588"/>
    </source>
</evidence>
<dbReference type="GO" id="GO:0045087">
    <property type="term" value="P:innate immune response"/>
    <property type="evidence" value="ECO:0007669"/>
    <property type="project" value="UniProtKB-KW"/>
</dbReference>
<keyword evidence="2" id="KW-0399">Innate immunity</keyword>
<dbReference type="PROSITE" id="PS50004">
    <property type="entry name" value="C2"/>
    <property type="match status" value="1"/>
</dbReference>
<keyword evidence="5" id="KW-0395">Inflammatory response</keyword>
<dbReference type="InterPro" id="IPR003892">
    <property type="entry name" value="CUE"/>
</dbReference>
<dbReference type="InterPro" id="IPR009060">
    <property type="entry name" value="UBA-like_sf"/>
</dbReference>
<dbReference type="PANTHER" id="PTHR16461">
    <property type="entry name" value="TOLL-INTERACTING PROTEIN"/>
    <property type="match status" value="1"/>
</dbReference>
<evidence type="ECO:0000256" key="3">
    <source>
        <dbReference type="ARBA" id="ARBA00022859"/>
    </source>
</evidence>
<dbReference type="EMBL" id="OC933563">
    <property type="protein sequence ID" value="CAD7659919.1"/>
    <property type="molecule type" value="Genomic_DNA"/>
</dbReference>
<dbReference type="AlphaFoldDB" id="A0A7R9MIX0"/>
<keyword evidence="4" id="KW-0072">Autophagy</keyword>
<dbReference type="GO" id="GO:0043130">
    <property type="term" value="F:ubiquitin binding"/>
    <property type="evidence" value="ECO:0007669"/>
    <property type="project" value="InterPro"/>
</dbReference>
<evidence type="ECO:0000256" key="5">
    <source>
        <dbReference type="ARBA" id="ARBA00023198"/>
    </source>
</evidence>
<evidence type="ECO:0000256" key="4">
    <source>
        <dbReference type="ARBA" id="ARBA00023006"/>
    </source>
</evidence>
<name>A0A7R9MIX0_9ACAR</name>
<dbReference type="OrthoDB" id="9942608at2759"/>
<feature type="non-terminal residue" evidence="8">
    <location>
        <position position="343"/>
    </location>
</feature>
<dbReference type="Gene3D" id="2.60.40.150">
    <property type="entry name" value="C2 domain"/>
    <property type="match status" value="1"/>
</dbReference>
<feature type="domain" description="CUE" evidence="7">
    <location>
        <begin position="297"/>
        <end position="340"/>
    </location>
</feature>
<organism evidence="8">
    <name type="scientific">Oppiella nova</name>
    <dbReference type="NCBI Taxonomy" id="334625"/>
    <lineage>
        <taxon>Eukaryota</taxon>
        <taxon>Metazoa</taxon>
        <taxon>Ecdysozoa</taxon>
        <taxon>Arthropoda</taxon>
        <taxon>Chelicerata</taxon>
        <taxon>Arachnida</taxon>
        <taxon>Acari</taxon>
        <taxon>Acariformes</taxon>
        <taxon>Sarcoptiformes</taxon>
        <taxon>Oribatida</taxon>
        <taxon>Brachypylina</taxon>
        <taxon>Oppioidea</taxon>
        <taxon>Oppiidae</taxon>
        <taxon>Oppiella</taxon>
    </lineage>
</organism>
<dbReference type="EMBL" id="CAJPVJ010018738">
    <property type="protein sequence ID" value="CAG2177057.1"/>
    <property type="molecule type" value="Genomic_DNA"/>
</dbReference>
<dbReference type="PANTHER" id="PTHR16461:SF5">
    <property type="entry name" value="TOLL-INTERACTING PROTEIN"/>
    <property type="match status" value="1"/>
</dbReference>
<accession>A0A7R9MIX0</accession>
<dbReference type="GO" id="GO:0006511">
    <property type="term" value="P:ubiquitin-dependent protein catabolic process"/>
    <property type="evidence" value="ECO:0007669"/>
    <property type="project" value="TreeGrafter"/>
</dbReference>
<evidence type="ECO:0000313" key="9">
    <source>
        <dbReference type="Proteomes" id="UP000728032"/>
    </source>
</evidence>
<reference evidence="8" key="1">
    <citation type="submission" date="2020-11" db="EMBL/GenBank/DDBJ databases">
        <authorList>
            <person name="Tran Van P."/>
        </authorList>
    </citation>
    <scope>NUCLEOTIDE SEQUENCE</scope>
</reference>
<dbReference type="Pfam" id="PF02845">
    <property type="entry name" value="CUE"/>
    <property type="match status" value="2"/>
</dbReference>
<dbReference type="CDD" id="cd14363">
    <property type="entry name" value="CUE_TOLIP"/>
    <property type="match status" value="1"/>
</dbReference>
<evidence type="ECO:0000256" key="1">
    <source>
        <dbReference type="ARBA" id="ARBA00009278"/>
    </source>
</evidence>
<protein>
    <recommendedName>
        <fullName evidence="10">Toll-interacting protein</fullName>
    </recommendedName>
</protein>
<dbReference type="SUPFAM" id="SSF46934">
    <property type="entry name" value="UBA-like"/>
    <property type="match status" value="2"/>
</dbReference>
<evidence type="ECO:0000259" key="6">
    <source>
        <dbReference type="PROSITE" id="PS50004"/>
    </source>
</evidence>